<accession>A0A9D5CAH4</accession>
<reference evidence="2" key="2">
    <citation type="journal article" date="2022" name="Hortic Res">
        <title>The genome of Dioscorea zingiberensis sheds light on the biosynthesis, origin and evolution of the medicinally important diosgenin saponins.</title>
        <authorList>
            <person name="Li Y."/>
            <person name="Tan C."/>
            <person name="Li Z."/>
            <person name="Guo J."/>
            <person name="Li S."/>
            <person name="Chen X."/>
            <person name="Wang C."/>
            <person name="Dai X."/>
            <person name="Yang H."/>
            <person name="Song W."/>
            <person name="Hou L."/>
            <person name="Xu J."/>
            <person name="Tong Z."/>
            <person name="Xu A."/>
            <person name="Yuan X."/>
            <person name="Wang W."/>
            <person name="Yang Q."/>
            <person name="Chen L."/>
            <person name="Sun Z."/>
            <person name="Wang K."/>
            <person name="Pan B."/>
            <person name="Chen J."/>
            <person name="Bao Y."/>
            <person name="Liu F."/>
            <person name="Qi X."/>
            <person name="Gang D.R."/>
            <person name="Wen J."/>
            <person name="Li J."/>
        </authorList>
    </citation>
    <scope>NUCLEOTIDE SEQUENCE</scope>
    <source>
        <strain evidence="2">Dzin_1.0</strain>
    </source>
</reference>
<gene>
    <name evidence="2" type="ORF">J5N97_021919</name>
</gene>
<dbReference type="OrthoDB" id="8954335at2759"/>
<feature type="region of interest" description="Disordered" evidence="1">
    <location>
        <begin position="32"/>
        <end position="54"/>
    </location>
</feature>
<feature type="region of interest" description="Disordered" evidence="1">
    <location>
        <begin position="388"/>
        <end position="425"/>
    </location>
</feature>
<feature type="region of interest" description="Disordered" evidence="1">
    <location>
        <begin position="317"/>
        <end position="337"/>
    </location>
</feature>
<feature type="compositionally biased region" description="Acidic residues" evidence="1">
    <location>
        <begin position="82"/>
        <end position="93"/>
    </location>
</feature>
<reference evidence="2" key="1">
    <citation type="submission" date="2021-03" db="EMBL/GenBank/DDBJ databases">
        <authorList>
            <person name="Li Z."/>
            <person name="Yang C."/>
        </authorList>
    </citation>
    <scope>NUCLEOTIDE SEQUENCE</scope>
    <source>
        <strain evidence="2">Dzin_1.0</strain>
        <tissue evidence="2">Leaf</tissue>
    </source>
</reference>
<comment type="caution">
    <text evidence="2">The sequence shown here is derived from an EMBL/GenBank/DDBJ whole genome shotgun (WGS) entry which is preliminary data.</text>
</comment>
<feature type="region of interest" description="Disordered" evidence="1">
    <location>
        <begin position="144"/>
        <end position="169"/>
    </location>
</feature>
<dbReference type="AlphaFoldDB" id="A0A9D5CAH4"/>
<dbReference type="EMBL" id="JAGGNH010000006">
    <property type="protein sequence ID" value="KAJ0969042.1"/>
    <property type="molecule type" value="Genomic_DNA"/>
</dbReference>
<feature type="compositionally biased region" description="Acidic residues" evidence="1">
    <location>
        <begin position="108"/>
        <end position="124"/>
    </location>
</feature>
<organism evidence="2 3">
    <name type="scientific">Dioscorea zingiberensis</name>
    <dbReference type="NCBI Taxonomy" id="325984"/>
    <lineage>
        <taxon>Eukaryota</taxon>
        <taxon>Viridiplantae</taxon>
        <taxon>Streptophyta</taxon>
        <taxon>Embryophyta</taxon>
        <taxon>Tracheophyta</taxon>
        <taxon>Spermatophyta</taxon>
        <taxon>Magnoliopsida</taxon>
        <taxon>Liliopsida</taxon>
        <taxon>Dioscoreales</taxon>
        <taxon>Dioscoreaceae</taxon>
        <taxon>Dioscorea</taxon>
    </lineage>
</organism>
<feature type="region of interest" description="Disordered" evidence="1">
    <location>
        <begin position="66"/>
        <end position="129"/>
    </location>
</feature>
<feature type="compositionally biased region" description="Acidic residues" evidence="1">
    <location>
        <begin position="317"/>
        <end position="334"/>
    </location>
</feature>
<proteinExistence type="predicted"/>
<name>A0A9D5CAH4_9LILI</name>
<evidence type="ECO:0000313" key="2">
    <source>
        <dbReference type="EMBL" id="KAJ0969042.1"/>
    </source>
</evidence>
<keyword evidence="3" id="KW-1185">Reference proteome</keyword>
<protein>
    <submittedName>
        <fullName evidence="2">Uncharacterized protein</fullName>
    </submittedName>
</protein>
<evidence type="ECO:0000313" key="3">
    <source>
        <dbReference type="Proteomes" id="UP001085076"/>
    </source>
</evidence>
<evidence type="ECO:0000256" key="1">
    <source>
        <dbReference type="SAM" id="MobiDB-lite"/>
    </source>
</evidence>
<sequence length="463" mass="50707">MEKGAEDRSLGLEVKDEVRCSEDNEVFEEAMDHESFSGLDSQDLVNGDGTGKENGEVEVEALEGLAAGEDSGLRVGAKEGVGPEDDEVGVEVADEQHQGEVFSGEEMQGLDESESILGDGDDEGVLFSDSNGYEEKMETLKESKYHIEGDEDGVATTKLNGDQSPEEKDVCFEGKMAALLESEADYRDGDGDLDGTPEKVGNGEILEVNSNGVGLVHEIESNEQISHETGLKQIQDASVPLDLGVDQNARDMKCGGLAQINSELGAVPHSNVINGVADFPEQDKGDILEEDLEANLLLKLQDNPPEEQFGDEQEALDDDLDDASDSGDEAEYDELPPFKRLTKAQLTKLSKAQKKAYFEELEYREKLFFKKQLKEERRRRKLLKKMAETAQDMPSEQNNDNLEEESSGPASVPVPMPDLVLPTSFDSGQPNPSIPLFLILPISGLSDLFWRPMAGIMMLVMRV</sequence>
<dbReference type="Proteomes" id="UP001085076">
    <property type="component" value="Miscellaneous, Linkage group lg06"/>
</dbReference>